<dbReference type="Pfam" id="PF01381">
    <property type="entry name" value="HTH_3"/>
    <property type="match status" value="1"/>
</dbReference>
<accession>A0A4R3NH10</accession>
<comment type="caution">
    <text evidence="2">The sequence shown here is derived from an EMBL/GenBank/DDBJ whole genome shotgun (WGS) entry which is preliminary data.</text>
</comment>
<dbReference type="CDD" id="cd00093">
    <property type="entry name" value="HTH_XRE"/>
    <property type="match status" value="1"/>
</dbReference>
<reference evidence="2 3" key="1">
    <citation type="submission" date="2019-03" db="EMBL/GenBank/DDBJ databases">
        <title>Genomic analyses of the natural microbiome of Caenorhabditis elegans.</title>
        <authorList>
            <person name="Samuel B."/>
        </authorList>
    </citation>
    <scope>NUCLEOTIDE SEQUENCE [LARGE SCALE GENOMIC DNA]</scope>
    <source>
        <strain evidence="2 3">JUb102</strain>
    </source>
</reference>
<dbReference type="Gene3D" id="1.10.260.40">
    <property type="entry name" value="lambda repressor-like DNA-binding domains"/>
    <property type="match status" value="1"/>
</dbReference>
<dbReference type="InterPro" id="IPR010982">
    <property type="entry name" value="Lambda_DNA-bd_dom_sf"/>
</dbReference>
<evidence type="ECO:0000259" key="1">
    <source>
        <dbReference type="PROSITE" id="PS50943"/>
    </source>
</evidence>
<dbReference type="GO" id="GO:0003677">
    <property type="term" value="F:DNA binding"/>
    <property type="evidence" value="ECO:0007669"/>
    <property type="project" value="InterPro"/>
</dbReference>
<dbReference type="RefSeq" id="WP_132496895.1">
    <property type="nucleotide sequence ID" value="NZ_SMAS01000008.1"/>
</dbReference>
<organism evidence="2 3">
    <name type="scientific">Providencia alcalifaciens</name>
    <dbReference type="NCBI Taxonomy" id="126385"/>
    <lineage>
        <taxon>Bacteria</taxon>
        <taxon>Pseudomonadati</taxon>
        <taxon>Pseudomonadota</taxon>
        <taxon>Gammaproteobacteria</taxon>
        <taxon>Enterobacterales</taxon>
        <taxon>Morganellaceae</taxon>
        <taxon>Providencia</taxon>
    </lineage>
</organism>
<dbReference type="Proteomes" id="UP000295055">
    <property type="component" value="Unassembled WGS sequence"/>
</dbReference>
<evidence type="ECO:0000313" key="2">
    <source>
        <dbReference type="EMBL" id="TCT30982.1"/>
    </source>
</evidence>
<dbReference type="EMBL" id="SMAS01000008">
    <property type="protein sequence ID" value="TCT30982.1"/>
    <property type="molecule type" value="Genomic_DNA"/>
</dbReference>
<dbReference type="AlphaFoldDB" id="A0A4R3NH10"/>
<gene>
    <name evidence="2" type="ORF">EC835_108131</name>
</gene>
<name>A0A4R3NH10_9GAMM</name>
<dbReference type="InterPro" id="IPR001387">
    <property type="entry name" value="Cro/C1-type_HTH"/>
</dbReference>
<feature type="domain" description="HTH cro/C1-type" evidence="1">
    <location>
        <begin position="13"/>
        <end position="67"/>
    </location>
</feature>
<dbReference type="OrthoDB" id="9800901at2"/>
<sequence length="95" mass="10857">MEKIVSKSVGLKIRALRDSHGISGKQLSEQMGISQQHLSRYENGDVNIHVDTLYHFSLIFSVDPAYFFAEFNEITGSREEQDHKKSYYAAESVVF</sequence>
<dbReference type="SMART" id="SM00530">
    <property type="entry name" value="HTH_XRE"/>
    <property type="match status" value="1"/>
</dbReference>
<proteinExistence type="predicted"/>
<evidence type="ECO:0000313" key="3">
    <source>
        <dbReference type="Proteomes" id="UP000295055"/>
    </source>
</evidence>
<protein>
    <submittedName>
        <fullName evidence="2">Transcriptional regulator with XRE-family HTH domain</fullName>
    </submittedName>
</protein>
<dbReference type="PROSITE" id="PS50943">
    <property type="entry name" value="HTH_CROC1"/>
    <property type="match status" value="1"/>
</dbReference>
<dbReference type="SUPFAM" id="SSF47413">
    <property type="entry name" value="lambda repressor-like DNA-binding domains"/>
    <property type="match status" value="1"/>
</dbReference>